<keyword evidence="1" id="KW-1133">Transmembrane helix</keyword>
<reference evidence="2 3" key="1">
    <citation type="submission" date="2019-11" db="EMBL/GenBank/DDBJ databases">
        <authorList>
            <person name="Holert J."/>
        </authorList>
    </citation>
    <scope>NUCLEOTIDE SEQUENCE [LARGE SCALE GENOMIC DNA]</scope>
    <source>
        <strain evidence="2">SB11_3</strain>
    </source>
</reference>
<name>A0A5S9NQJ5_9GAMM</name>
<evidence type="ECO:0000313" key="3">
    <source>
        <dbReference type="Proteomes" id="UP000441399"/>
    </source>
</evidence>
<keyword evidence="1" id="KW-0812">Transmembrane</keyword>
<keyword evidence="1" id="KW-0472">Membrane</keyword>
<feature type="transmembrane region" description="Helical" evidence="1">
    <location>
        <begin position="49"/>
        <end position="74"/>
    </location>
</feature>
<keyword evidence="3" id="KW-1185">Reference proteome</keyword>
<organism evidence="2 3">
    <name type="scientific">BD1-7 clade bacterium</name>
    <dbReference type="NCBI Taxonomy" id="2029982"/>
    <lineage>
        <taxon>Bacteria</taxon>
        <taxon>Pseudomonadati</taxon>
        <taxon>Pseudomonadota</taxon>
        <taxon>Gammaproteobacteria</taxon>
        <taxon>Cellvibrionales</taxon>
        <taxon>Spongiibacteraceae</taxon>
        <taxon>BD1-7 clade</taxon>
    </lineage>
</organism>
<accession>A0A5S9NQJ5</accession>
<gene>
    <name evidence="2" type="ORF">OPDIPICF_03845</name>
</gene>
<dbReference type="Proteomes" id="UP000441399">
    <property type="component" value="Unassembled WGS sequence"/>
</dbReference>
<dbReference type="EMBL" id="CACSIO010000002">
    <property type="protein sequence ID" value="CAA0092644.1"/>
    <property type="molecule type" value="Genomic_DNA"/>
</dbReference>
<evidence type="ECO:0000313" key="2">
    <source>
        <dbReference type="EMBL" id="CAA0092644.1"/>
    </source>
</evidence>
<proteinExistence type="predicted"/>
<sequence>MTNPPINEEEKAELEGIEKSTLPESALRAVMYFAVVYVILQIFPSATWLWFVLGAYLIFDIACVMVVKVMTYIVKKRNNML</sequence>
<feature type="transmembrane region" description="Helical" evidence="1">
    <location>
        <begin position="26"/>
        <end position="43"/>
    </location>
</feature>
<dbReference type="AlphaFoldDB" id="A0A5S9NQJ5"/>
<evidence type="ECO:0000256" key="1">
    <source>
        <dbReference type="SAM" id="Phobius"/>
    </source>
</evidence>
<protein>
    <submittedName>
        <fullName evidence="2">Uncharacterized protein</fullName>
    </submittedName>
</protein>